<dbReference type="AlphaFoldDB" id="A0A2N9IRS6"/>
<sequence>MAYAPESSLDTDDEYDVMEDVRTHADSTIARNLQAELGAEAAGIAAGAARPPLRHGITIGHSARPFSAPRRPTTTPTDAPPTRSKRQRVDRVPPSAGSPILVRASAVVGGPISASS</sequence>
<evidence type="ECO:0000256" key="1">
    <source>
        <dbReference type="SAM" id="MobiDB-lite"/>
    </source>
</evidence>
<evidence type="ECO:0000313" key="2">
    <source>
        <dbReference type="EMBL" id="SPD27014.1"/>
    </source>
</evidence>
<name>A0A2N9IRS6_FAGSY</name>
<organism evidence="2">
    <name type="scientific">Fagus sylvatica</name>
    <name type="common">Beechnut</name>
    <dbReference type="NCBI Taxonomy" id="28930"/>
    <lineage>
        <taxon>Eukaryota</taxon>
        <taxon>Viridiplantae</taxon>
        <taxon>Streptophyta</taxon>
        <taxon>Embryophyta</taxon>
        <taxon>Tracheophyta</taxon>
        <taxon>Spermatophyta</taxon>
        <taxon>Magnoliopsida</taxon>
        <taxon>eudicotyledons</taxon>
        <taxon>Gunneridae</taxon>
        <taxon>Pentapetalae</taxon>
        <taxon>rosids</taxon>
        <taxon>fabids</taxon>
        <taxon>Fagales</taxon>
        <taxon>Fagaceae</taxon>
        <taxon>Fagus</taxon>
    </lineage>
</organism>
<dbReference type="EMBL" id="OIVN01006175">
    <property type="protein sequence ID" value="SPD27014.1"/>
    <property type="molecule type" value="Genomic_DNA"/>
</dbReference>
<protein>
    <submittedName>
        <fullName evidence="2">Uncharacterized protein</fullName>
    </submittedName>
</protein>
<feature type="compositionally biased region" description="Low complexity" evidence="1">
    <location>
        <begin position="62"/>
        <end position="82"/>
    </location>
</feature>
<proteinExistence type="predicted"/>
<gene>
    <name evidence="2" type="ORF">FSB_LOCUS54896</name>
</gene>
<accession>A0A2N9IRS6</accession>
<feature type="region of interest" description="Disordered" evidence="1">
    <location>
        <begin position="55"/>
        <end position="100"/>
    </location>
</feature>
<reference evidence="2" key="1">
    <citation type="submission" date="2018-02" db="EMBL/GenBank/DDBJ databases">
        <authorList>
            <person name="Cohen D.B."/>
            <person name="Kent A.D."/>
        </authorList>
    </citation>
    <scope>NUCLEOTIDE SEQUENCE</scope>
</reference>